<protein>
    <recommendedName>
        <fullName evidence="3">Ig-like domain-containing protein</fullName>
    </recommendedName>
</protein>
<dbReference type="OrthoDB" id="9925886at2759"/>
<organism evidence="1 2">
    <name type="scientific">Muraenolepis orangiensis</name>
    <name type="common">Patagonian moray cod</name>
    <dbReference type="NCBI Taxonomy" id="630683"/>
    <lineage>
        <taxon>Eukaryota</taxon>
        <taxon>Metazoa</taxon>
        <taxon>Chordata</taxon>
        <taxon>Craniata</taxon>
        <taxon>Vertebrata</taxon>
        <taxon>Euteleostomi</taxon>
        <taxon>Actinopterygii</taxon>
        <taxon>Neopterygii</taxon>
        <taxon>Teleostei</taxon>
        <taxon>Neoteleostei</taxon>
        <taxon>Acanthomorphata</taxon>
        <taxon>Zeiogadaria</taxon>
        <taxon>Gadariae</taxon>
        <taxon>Gadiformes</taxon>
        <taxon>Muraenolepidoidei</taxon>
        <taxon>Muraenolepididae</taxon>
        <taxon>Muraenolepis</taxon>
    </lineage>
</organism>
<dbReference type="InterPro" id="IPR013783">
    <property type="entry name" value="Ig-like_fold"/>
</dbReference>
<name>A0A9Q0DF69_9TELE</name>
<dbReference type="SUPFAM" id="SSF48726">
    <property type="entry name" value="Immunoglobulin"/>
    <property type="match status" value="1"/>
</dbReference>
<gene>
    <name evidence="1" type="ORF">NHX12_010824</name>
</gene>
<dbReference type="Gene3D" id="2.60.40.10">
    <property type="entry name" value="Immunoglobulins"/>
    <property type="match status" value="1"/>
</dbReference>
<reference evidence="1" key="1">
    <citation type="submission" date="2022-07" db="EMBL/GenBank/DDBJ databases">
        <title>Chromosome-level genome of Muraenolepis orangiensis.</title>
        <authorList>
            <person name="Kim J."/>
        </authorList>
    </citation>
    <scope>NUCLEOTIDE SEQUENCE</scope>
    <source>
        <strain evidence="1">KU_S4_2022</strain>
        <tissue evidence="1">Muscle</tissue>
    </source>
</reference>
<proteinExistence type="predicted"/>
<dbReference type="AlphaFoldDB" id="A0A9Q0DF69"/>
<evidence type="ECO:0008006" key="3">
    <source>
        <dbReference type="Google" id="ProtNLM"/>
    </source>
</evidence>
<evidence type="ECO:0000313" key="2">
    <source>
        <dbReference type="Proteomes" id="UP001148018"/>
    </source>
</evidence>
<dbReference type="InterPro" id="IPR036179">
    <property type="entry name" value="Ig-like_dom_sf"/>
</dbReference>
<evidence type="ECO:0000313" key="1">
    <source>
        <dbReference type="EMBL" id="KAJ3587226.1"/>
    </source>
</evidence>
<comment type="caution">
    <text evidence="1">The sequence shown here is derived from an EMBL/GenBank/DDBJ whole genome shotgun (WGS) entry which is preliminary data.</text>
</comment>
<sequence length="100" mass="11179">MFLITLLDNFHPLLTPPPPSSPPPPPQECERVEWRSTMVVNTSHIWIPEVEEGDGGNYTCELQYGSRLVRRTTQLKVTGRLGEGWMAWGAWVECLGGVTG</sequence>
<keyword evidence="2" id="KW-1185">Reference proteome</keyword>
<dbReference type="Proteomes" id="UP001148018">
    <property type="component" value="Unassembled WGS sequence"/>
</dbReference>
<accession>A0A9Q0DF69</accession>
<dbReference type="EMBL" id="JANIIK010000116">
    <property type="protein sequence ID" value="KAJ3587226.1"/>
    <property type="molecule type" value="Genomic_DNA"/>
</dbReference>